<dbReference type="SUPFAM" id="SSF69318">
    <property type="entry name" value="Integrin alpha N-terminal domain"/>
    <property type="match status" value="1"/>
</dbReference>
<reference evidence="2" key="1">
    <citation type="submission" date="2019-08" db="EMBL/GenBank/DDBJ databases">
        <title>Limnoglobus roseus gen. nov., sp. nov., a novel freshwater planctomycete with a giant genome from the family Gemmataceae.</title>
        <authorList>
            <person name="Kulichevskaya I.S."/>
            <person name="Naumoff D.G."/>
            <person name="Miroshnikov K."/>
            <person name="Ivanova A."/>
            <person name="Philippov D.A."/>
            <person name="Hakobyan A."/>
            <person name="Rijpstra I.C."/>
            <person name="Sinninghe Damste J.S."/>
            <person name="Liesack W."/>
            <person name="Dedysh S.N."/>
        </authorList>
    </citation>
    <scope>NUCLEOTIDE SEQUENCE [LARGE SCALE GENOMIC DNA]</scope>
    <source>
        <strain evidence="2">PX52</strain>
    </source>
</reference>
<evidence type="ECO:0000313" key="2">
    <source>
        <dbReference type="Proteomes" id="UP000324974"/>
    </source>
</evidence>
<dbReference type="KEGG" id="lrs:PX52LOC_07442"/>
<name>A0A5C1ALR0_9BACT</name>
<dbReference type="Proteomes" id="UP000324974">
    <property type="component" value="Chromosome"/>
</dbReference>
<dbReference type="AlphaFoldDB" id="A0A5C1ALR0"/>
<sequence length="524" mass="53778">MFGFTTPPQRRNDMRPIRNSLLRLEGLETRDVPTTIAGNNQYSVQAGSVLTVSANGGVLTDDFSTDNPNAVLIARRLSPAASSIQPAPVLPANSLTFNSNGSFTFIAPSDYQSGIYGPVTFTYQAVDTTAQINPLSTPATVTITIIAPTNSTKLYATGAGPGGSPLVRVFEASTGNERFSFFPYEQSFTGGVRVATGDLNRDGVDDIVTSPAEGGSARIEVFDGVTGIQISNFFAFNSDFRGGAEIAIGDVDGAVDLLGNRNNEIIVGAGLGGGPRVTVYNATIPVLAANPNVPSDLIVTPFSDFFAYESTFRNGVRVAAGNLAGFAANDKDKRDYIVTGAGPGGGPSVKVFDGRKTIGITLPPANQAFFAFDSGTRGGVSVAVGQFRGDNSADIVVGSGAQDTFRIFDGRSNAQLRELAVQPTDGSITPGLGGSGGSNAAGSTNFGASGSLISTIGVTSGTGGIRVGVTDRNGDGLSDVLVGASSGTLPRLRIFDGNSLAELSNSLIYPSTFLGGVFVGGNSL</sequence>
<organism evidence="1 2">
    <name type="scientific">Limnoglobus roseus</name>
    <dbReference type="NCBI Taxonomy" id="2598579"/>
    <lineage>
        <taxon>Bacteria</taxon>
        <taxon>Pseudomonadati</taxon>
        <taxon>Planctomycetota</taxon>
        <taxon>Planctomycetia</taxon>
        <taxon>Gemmatales</taxon>
        <taxon>Gemmataceae</taxon>
        <taxon>Limnoglobus</taxon>
    </lineage>
</organism>
<proteinExistence type="predicted"/>
<gene>
    <name evidence="1" type="ORF">PX52LOC_07442</name>
</gene>
<keyword evidence="2" id="KW-1185">Reference proteome</keyword>
<dbReference type="InterPro" id="IPR028994">
    <property type="entry name" value="Integrin_alpha_N"/>
</dbReference>
<dbReference type="Gene3D" id="2.130.10.130">
    <property type="entry name" value="Integrin alpha, N-terminal"/>
    <property type="match status" value="1"/>
</dbReference>
<protein>
    <submittedName>
        <fullName evidence="1">VCBS repeat-containing protein</fullName>
    </submittedName>
</protein>
<evidence type="ECO:0000313" key="1">
    <source>
        <dbReference type="EMBL" id="QEL20349.1"/>
    </source>
</evidence>
<accession>A0A5C1ALR0</accession>
<dbReference type="EMBL" id="CP042425">
    <property type="protein sequence ID" value="QEL20349.1"/>
    <property type="molecule type" value="Genomic_DNA"/>
</dbReference>